<feature type="compositionally biased region" description="Low complexity" evidence="1">
    <location>
        <begin position="65"/>
        <end position="79"/>
    </location>
</feature>
<accession>A0A1C7LN49</accession>
<feature type="region of interest" description="Disordered" evidence="1">
    <location>
        <begin position="171"/>
        <end position="245"/>
    </location>
</feature>
<gene>
    <name evidence="2" type="ORF">A0H81_13804</name>
</gene>
<dbReference type="OrthoDB" id="3253535at2759"/>
<comment type="caution">
    <text evidence="2">The sequence shown here is derived from an EMBL/GenBank/DDBJ whole genome shotgun (WGS) entry which is preliminary data.</text>
</comment>
<sequence>MSIRMSSRRLSVCARPRSVTNPSGFRALALSVSLSTLDGVLASDTVQDALSQVLPRRNSKFSHFSTVSTMPTRRPTSSSAAEKPHVPPLHLFHGHPHNDASTPTTDSMNNYCSTPRAVSLIMLAPLPTASIQLTSSSSTHALGIIDAAEFVQRHSTISSVILPRTSRISSASHKDMAIGRTNSRPRESIPASLRASCAIGQSSLSVDSSRPPPPPRSPSVPVPESPIARMRRAPSPTHIPPMRVNTTKSQYTLDVQLPDGLAPEMVTVSAKRVVGWQWSLICGIRNTTLIMNGR</sequence>
<evidence type="ECO:0000256" key="1">
    <source>
        <dbReference type="SAM" id="MobiDB-lite"/>
    </source>
</evidence>
<dbReference type="STRING" id="5627.A0A1C7LN49"/>
<dbReference type="EMBL" id="LUGG01000032">
    <property type="protein sequence ID" value="OBZ66195.1"/>
    <property type="molecule type" value="Genomic_DNA"/>
</dbReference>
<name>A0A1C7LN49_GRIFR</name>
<protein>
    <submittedName>
        <fullName evidence="2">Uncharacterized protein</fullName>
    </submittedName>
</protein>
<dbReference type="Proteomes" id="UP000092993">
    <property type="component" value="Unassembled WGS sequence"/>
</dbReference>
<proteinExistence type="predicted"/>
<reference evidence="2 3" key="1">
    <citation type="submission" date="2016-03" db="EMBL/GenBank/DDBJ databases">
        <title>Whole genome sequencing of Grifola frondosa 9006-11.</title>
        <authorList>
            <person name="Min B."/>
            <person name="Park H."/>
            <person name="Kim J.-G."/>
            <person name="Cho H."/>
            <person name="Oh Y.-L."/>
            <person name="Kong W.-S."/>
            <person name="Choi I.-G."/>
        </authorList>
    </citation>
    <scope>NUCLEOTIDE SEQUENCE [LARGE SCALE GENOMIC DNA]</scope>
    <source>
        <strain evidence="2 3">9006-11</strain>
    </source>
</reference>
<feature type="compositionally biased region" description="Pro residues" evidence="1">
    <location>
        <begin position="210"/>
        <end position="224"/>
    </location>
</feature>
<keyword evidence="3" id="KW-1185">Reference proteome</keyword>
<dbReference type="AlphaFoldDB" id="A0A1C7LN49"/>
<evidence type="ECO:0000313" key="3">
    <source>
        <dbReference type="Proteomes" id="UP000092993"/>
    </source>
</evidence>
<organism evidence="2 3">
    <name type="scientific">Grifola frondosa</name>
    <name type="common">Maitake</name>
    <name type="synonym">Polyporus frondosus</name>
    <dbReference type="NCBI Taxonomy" id="5627"/>
    <lineage>
        <taxon>Eukaryota</taxon>
        <taxon>Fungi</taxon>
        <taxon>Dikarya</taxon>
        <taxon>Basidiomycota</taxon>
        <taxon>Agaricomycotina</taxon>
        <taxon>Agaricomycetes</taxon>
        <taxon>Polyporales</taxon>
        <taxon>Grifolaceae</taxon>
        <taxon>Grifola</taxon>
    </lineage>
</organism>
<feature type="region of interest" description="Disordered" evidence="1">
    <location>
        <begin position="65"/>
        <end position="84"/>
    </location>
</feature>
<evidence type="ECO:0000313" key="2">
    <source>
        <dbReference type="EMBL" id="OBZ66195.1"/>
    </source>
</evidence>